<dbReference type="SUPFAM" id="SSF48452">
    <property type="entry name" value="TPR-like"/>
    <property type="match status" value="1"/>
</dbReference>
<dbReference type="AlphaFoldDB" id="A0A6P7MP99"/>
<name>A0A6P7MP99_BETSP</name>
<sequence length="428" mass="46738">MDGAQPGTKTRSRSFDSPTEGGGADLGSDALRASATHCAKKEPAIIPPEEKLKHFEEQARMHEGSGEFDACIQDLVHCVALTRLVHGKEHLEVAQAHGRLAEAYLRLKGWGPQAQEHSARAREALPFCPVASCSAHTLQLLLHTHLTAGGAALLTHTLEEAQSSFLEAEQILGALRRRGGVSEEEEVKTQLRISAGLCRVYRGQNRPDKALNQCEKSLQLLRDCEKPEETCSVYRDMAAIEQGKGQLDRAMEHLSKAHAIAMSHIPEQLEGARVSHSLALVVSAAAERSASAAQYFEQSLAAYEASVGRQDPAFLAAQDDFCHFLLLSGQQERCVGIQQASLASKRSTFGDLSAEVADTLQLIASVEMSEGRMRQAYKTMAECLEVQSLLYGPQHKKTQATQQAVEMLARAPEVAEAPQKQSRRTTWQ</sequence>
<dbReference type="InterPro" id="IPR042621">
    <property type="entry name" value="TTC23/TTC23L"/>
</dbReference>
<dbReference type="Pfam" id="PF13424">
    <property type="entry name" value="TPR_12"/>
    <property type="match status" value="1"/>
</dbReference>
<dbReference type="GeneID" id="114856930"/>
<dbReference type="PANTHER" id="PTHR14485:SF3">
    <property type="entry name" value="TETRATRICOPEPTIDE REPEAT PROTEIN 23"/>
    <property type="match status" value="1"/>
</dbReference>
<feature type="region of interest" description="Disordered" evidence="1">
    <location>
        <begin position="1"/>
        <end position="31"/>
    </location>
</feature>
<organism evidence="2 3">
    <name type="scientific">Betta splendens</name>
    <name type="common">Siamese fighting fish</name>
    <dbReference type="NCBI Taxonomy" id="158456"/>
    <lineage>
        <taxon>Eukaryota</taxon>
        <taxon>Metazoa</taxon>
        <taxon>Chordata</taxon>
        <taxon>Craniata</taxon>
        <taxon>Vertebrata</taxon>
        <taxon>Euteleostomi</taxon>
        <taxon>Actinopterygii</taxon>
        <taxon>Neopterygii</taxon>
        <taxon>Teleostei</taxon>
        <taxon>Neoteleostei</taxon>
        <taxon>Acanthomorphata</taxon>
        <taxon>Anabantaria</taxon>
        <taxon>Anabantiformes</taxon>
        <taxon>Anabantoidei</taxon>
        <taxon>Osphronemidae</taxon>
        <taxon>Betta</taxon>
    </lineage>
</organism>
<evidence type="ECO:0000256" key="1">
    <source>
        <dbReference type="SAM" id="MobiDB-lite"/>
    </source>
</evidence>
<protein>
    <submittedName>
        <fullName evidence="3">Tetratricopeptide repeat protein 23 isoform X1</fullName>
    </submittedName>
</protein>
<reference evidence="3" key="1">
    <citation type="submission" date="2025-08" db="UniProtKB">
        <authorList>
            <consortium name="RefSeq"/>
        </authorList>
    </citation>
    <scope>IDENTIFICATION</scope>
</reference>
<dbReference type="Gene3D" id="1.25.40.10">
    <property type="entry name" value="Tetratricopeptide repeat domain"/>
    <property type="match status" value="2"/>
</dbReference>
<dbReference type="RefSeq" id="XP_029008671.1">
    <property type="nucleotide sequence ID" value="XM_029152838.3"/>
</dbReference>
<keyword evidence="2" id="KW-1185">Reference proteome</keyword>
<dbReference type="OrthoDB" id="9986634at2759"/>
<dbReference type="InParanoid" id="A0A6P7MP99"/>
<evidence type="ECO:0000313" key="3">
    <source>
        <dbReference type="RefSeq" id="XP_029008671.1"/>
    </source>
</evidence>
<gene>
    <name evidence="3" type="primary">ttc23</name>
</gene>
<dbReference type="Proteomes" id="UP000515150">
    <property type="component" value="Chromosome 6"/>
</dbReference>
<accession>A0A6P7MP99</accession>
<evidence type="ECO:0000313" key="2">
    <source>
        <dbReference type="Proteomes" id="UP000515150"/>
    </source>
</evidence>
<dbReference type="KEGG" id="bspl:114856930"/>
<dbReference type="PANTHER" id="PTHR14485">
    <property type="entry name" value="TETRATRICOPEPTIDE REPEAT PROTEIN 23"/>
    <property type="match status" value="1"/>
</dbReference>
<dbReference type="CTD" id="64927"/>
<proteinExistence type="predicted"/>
<dbReference type="InterPro" id="IPR011990">
    <property type="entry name" value="TPR-like_helical_dom_sf"/>
</dbReference>